<dbReference type="KEGG" id="vg:55609275"/>
<name>A0A345GTF6_9CAUD</name>
<dbReference type="EMBL" id="MH536811">
    <property type="protein sequence ID" value="AXG66228.1"/>
    <property type="molecule type" value="Genomic_DNA"/>
</dbReference>
<accession>A0A345GTF6</accession>
<organism evidence="2 3">
    <name type="scientific">Streptomyces phage Annadreamy</name>
    <dbReference type="NCBI Taxonomy" id="2250335"/>
    <lineage>
        <taxon>Viruses</taxon>
        <taxon>Duplodnaviria</taxon>
        <taxon>Heunggongvirae</taxon>
        <taxon>Uroviricota</taxon>
        <taxon>Caudoviricetes</taxon>
        <taxon>Stanwilliamsviridae</taxon>
        <taxon>Loccivirinae</taxon>
        <taxon>Annadreamyvirus</taxon>
        <taxon>Annadreamyvirus annadreamy</taxon>
    </lineage>
</organism>
<protein>
    <submittedName>
        <fullName evidence="2">Uncharacterized protein</fullName>
    </submittedName>
</protein>
<evidence type="ECO:0000313" key="3">
    <source>
        <dbReference type="Proteomes" id="UP000259354"/>
    </source>
</evidence>
<dbReference type="RefSeq" id="YP_009839077.1">
    <property type="nucleotide sequence ID" value="NC_048719.1"/>
</dbReference>
<feature type="region of interest" description="Disordered" evidence="1">
    <location>
        <begin position="29"/>
        <end position="78"/>
    </location>
</feature>
<gene>
    <name evidence="2" type="primary">133</name>
    <name evidence="2" type="ORF">SEA_ANNADREAMY_133</name>
</gene>
<dbReference type="GeneID" id="55609275"/>
<evidence type="ECO:0000313" key="2">
    <source>
        <dbReference type="EMBL" id="AXG66228.1"/>
    </source>
</evidence>
<dbReference type="Proteomes" id="UP000259354">
    <property type="component" value="Segment"/>
</dbReference>
<keyword evidence="3" id="KW-1185">Reference proteome</keyword>
<reference evidence="2 3" key="1">
    <citation type="submission" date="2018-06" db="EMBL/GenBank/DDBJ databases">
        <authorList>
            <person name="Moussa A."/>
            <person name="Couoh J.M."/>
            <person name="Harbem L."/>
            <person name="Okocha J.C."/>
            <person name="Taylor D."/>
            <person name="Teutsch A.B."/>
            <person name="Smith B.R."/>
            <person name="Suri N."/>
            <person name="Layton S.R."/>
            <person name="Kim T."/>
            <person name="Hughes L.E."/>
            <person name="Garlena R.A."/>
            <person name="Russell D.A."/>
            <person name="Pope W.H."/>
            <person name="Jacobs-Sera D."/>
            <person name="Hatfull G.F."/>
        </authorList>
    </citation>
    <scope>NUCLEOTIDE SEQUENCE [LARGE SCALE GENOMIC DNA]</scope>
</reference>
<proteinExistence type="predicted"/>
<sequence length="78" mass="8868">MDWQTKAFLICIAVSVVCKIGTLLLRSTEPEEPETVVPMNRAQRRHPKGRVPAQRFGRQNQAIKMKPGKGGSHRKFVR</sequence>
<evidence type="ECO:0000256" key="1">
    <source>
        <dbReference type="SAM" id="MobiDB-lite"/>
    </source>
</evidence>